<dbReference type="Proteomes" id="UP000035800">
    <property type="component" value="Chromosome I"/>
</dbReference>
<sequence>MNEIEQFYKLSQKYPGMIGILNKDKIYLK</sequence>
<dbReference type="KEGG" id="lst:LSS_22900"/>
<accession>A0A097ESX8</accession>
<name>A0A097ESX8_9LEPT</name>
<evidence type="ECO:0000313" key="1">
    <source>
        <dbReference type="EMBL" id="AIT11043.1"/>
    </source>
</evidence>
<protein>
    <submittedName>
        <fullName evidence="1">Uncharacterized protein</fullName>
    </submittedName>
</protein>
<reference evidence="1 2" key="2">
    <citation type="journal article" date="2014" name="Emerg. Microbes Infect.">
        <title>Potential impact on kidney infection: a whole-genome analysis of Leptospira santarosai serovar Shermani.</title>
        <authorList>
            <person name="Chou L.F."/>
            <person name="Chen T.W."/>
            <person name="Ko Y.C."/>
            <person name="Pan M.J."/>
            <person name="Tian Y.C."/>
            <person name="Chiu C.H."/>
            <person name="Tang P."/>
            <person name="Hung C.C."/>
            <person name="Yang C.W."/>
        </authorList>
    </citation>
    <scope>NUCLEOTIDE SEQUENCE</scope>
    <source>
        <strain evidence="1 2">LT 821</strain>
    </source>
</reference>
<organism evidence="1 2">
    <name type="scientific">Leptospira santarosai serovar Shermani str. LT 821</name>
    <dbReference type="NCBI Taxonomy" id="758847"/>
    <lineage>
        <taxon>Bacteria</taxon>
        <taxon>Pseudomonadati</taxon>
        <taxon>Spirochaetota</taxon>
        <taxon>Spirochaetia</taxon>
        <taxon>Leptospirales</taxon>
        <taxon>Leptospiraceae</taxon>
        <taxon>Leptospira</taxon>
    </lineage>
</organism>
<reference evidence="1 2" key="1">
    <citation type="journal article" date="2012" name="Gene">
        <title>Sequence of Leptospira santarosai serovar Shermani genome and prediction of virulence-associated genes.</title>
        <authorList>
            <person name="Chou L.F."/>
            <person name="Chen Y.T."/>
            <person name="Lu C.W."/>
            <person name="Ko Y.C."/>
            <person name="Tang C.Y."/>
            <person name="Pan M.J."/>
            <person name="Tian Y.C."/>
            <person name="Chiu C.H."/>
            <person name="Hung C.C."/>
            <person name="Yang C.W."/>
        </authorList>
    </citation>
    <scope>NUCLEOTIDE SEQUENCE [LARGE SCALE GENOMIC DNA]</scope>
    <source>
        <strain evidence="1">LT 821</strain>
    </source>
</reference>
<dbReference type="EMBL" id="CP006694">
    <property type="protein sequence ID" value="AIT11043.1"/>
    <property type="molecule type" value="Genomic_DNA"/>
</dbReference>
<proteinExistence type="predicted"/>
<dbReference type="AlphaFoldDB" id="A0A097ESX8"/>
<evidence type="ECO:0000313" key="2">
    <source>
        <dbReference type="Proteomes" id="UP000035800"/>
    </source>
</evidence>
<gene>
    <name evidence="1" type="ORF">LSS_22900</name>
</gene>